<feature type="coiled-coil region" evidence="6">
    <location>
        <begin position="85"/>
        <end position="112"/>
    </location>
</feature>
<organism evidence="10 11">
    <name type="scientific">Methanoregula boonei (strain DSM 21154 / JCM 14090 / 6A8)</name>
    <dbReference type="NCBI Taxonomy" id="456442"/>
    <lineage>
        <taxon>Archaea</taxon>
        <taxon>Methanobacteriati</taxon>
        <taxon>Methanobacteriota</taxon>
        <taxon>Stenosarchaea group</taxon>
        <taxon>Methanomicrobia</taxon>
        <taxon>Methanomicrobiales</taxon>
        <taxon>Methanoregulaceae</taxon>
        <taxon>Methanoregula</taxon>
    </lineage>
</organism>
<dbReference type="InterPro" id="IPR035965">
    <property type="entry name" value="PAS-like_dom_sf"/>
</dbReference>
<dbReference type="CDD" id="cd00130">
    <property type="entry name" value="PAS"/>
    <property type="match status" value="1"/>
</dbReference>
<dbReference type="PROSITE" id="PS50109">
    <property type="entry name" value="HIS_KIN"/>
    <property type="match status" value="1"/>
</dbReference>
<dbReference type="SMART" id="SM00387">
    <property type="entry name" value="HATPase_c"/>
    <property type="match status" value="1"/>
</dbReference>
<dbReference type="InterPro" id="IPR050351">
    <property type="entry name" value="BphY/WalK/GraS-like"/>
</dbReference>
<gene>
    <name evidence="10" type="ordered locus">Mboo_0999</name>
</gene>
<dbReference type="PANTHER" id="PTHR42878:SF14">
    <property type="entry name" value="OSMOLARITY TWO-COMPONENT SYSTEM PROTEIN SSK1"/>
    <property type="match status" value="1"/>
</dbReference>
<comment type="catalytic activity">
    <reaction evidence="1">
        <text>ATP + protein L-histidine = ADP + protein N-phospho-L-histidine.</text>
        <dbReference type="EC" id="2.7.13.3"/>
    </reaction>
</comment>
<feature type="transmembrane region" description="Helical" evidence="7">
    <location>
        <begin position="21"/>
        <end position="43"/>
    </location>
</feature>
<proteinExistence type="predicted"/>
<evidence type="ECO:0000256" key="7">
    <source>
        <dbReference type="SAM" id="Phobius"/>
    </source>
</evidence>
<evidence type="ECO:0000256" key="4">
    <source>
        <dbReference type="ARBA" id="ARBA00022777"/>
    </source>
</evidence>
<dbReference type="PANTHER" id="PTHR42878">
    <property type="entry name" value="TWO-COMPONENT HISTIDINE KINASE"/>
    <property type="match status" value="1"/>
</dbReference>
<dbReference type="Pfam" id="PF02518">
    <property type="entry name" value="HATPase_c"/>
    <property type="match status" value="1"/>
</dbReference>
<sequence>MEPDIPGKNSPHQKNSTLGRLFGMPPVKIAAAYFIFGFCWIIFSDDLFLSLPVPQKELLFISSAKGIFFIVITTILLFLLVRHYNRQWQAKNRELLEANQELQVRDEELEAQNGMLARNQAEWETTFNSISDWICLIDPDGRILRTNRGTESLLGIPPEHAIGKHCYDLVHGSQCPVSSCPRQRMLASKKRESLELGMQQRAGWIQITVDPVFDSGGNIVSVVHIVREITARVQEQKAHDQAKKKLHLLNYVTFNEIQNAVFTLWGFQQFVRGKVKDSSAQPAFAKGEELLTRITNSLKFAQAYQNLGIALPVWQDANRVFLLAISHLDFLSLKHSVRLDGLEIYADPLLEQVLQILAENTLLHGQKATQVTLYCTEGPTGVTLFFEDDGVGIPEEIKKEIFSPDFHKTKAIGLFLAKEILEITGITIRETGTPGHGVRFEILVPAGAYRFPGRK</sequence>
<evidence type="ECO:0000256" key="3">
    <source>
        <dbReference type="ARBA" id="ARBA00022679"/>
    </source>
</evidence>
<dbReference type="InterPro" id="IPR000014">
    <property type="entry name" value="PAS"/>
</dbReference>
<evidence type="ECO:0000256" key="2">
    <source>
        <dbReference type="ARBA" id="ARBA00012438"/>
    </source>
</evidence>
<keyword evidence="11" id="KW-1185">Reference proteome</keyword>
<dbReference type="GO" id="GO:0016020">
    <property type="term" value="C:membrane"/>
    <property type="evidence" value="ECO:0007669"/>
    <property type="project" value="UniProtKB-SubCell"/>
</dbReference>
<feature type="domain" description="Histidine kinase" evidence="8">
    <location>
        <begin position="350"/>
        <end position="448"/>
    </location>
</feature>
<keyword evidence="4 10" id="KW-0418">Kinase</keyword>
<dbReference type="SUPFAM" id="SSF55785">
    <property type="entry name" value="PYP-like sensor domain (PAS domain)"/>
    <property type="match status" value="1"/>
</dbReference>
<dbReference type="SMART" id="SM00091">
    <property type="entry name" value="PAS"/>
    <property type="match status" value="1"/>
</dbReference>
<accession>A7I706</accession>
<dbReference type="RefSeq" id="WP_012106544.1">
    <property type="nucleotide sequence ID" value="NC_009712.1"/>
</dbReference>
<dbReference type="Gene3D" id="3.30.450.20">
    <property type="entry name" value="PAS domain"/>
    <property type="match status" value="1"/>
</dbReference>
<keyword evidence="3" id="KW-0808">Transferase</keyword>
<dbReference type="NCBIfam" id="TIGR00229">
    <property type="entry name" value="sensory_box"/>
    <property type="match status" value="1"/>
</dbReference>
<dbReference type="GeneID" id="25393909"/>
<name>A7I706_METB6</name>
<dbReference type="GO" id="GO:0004673">
    <property type="term" value="F:protein histidine kinase activity"/>
    <property type="evidence" value="ECO:0007669"/>
    <property type="project" value="UniProtKB-EC"/>
</dbReference>
<keyword evidence="7" id="KW-1133">Transmembrane helix</keyword>
<dbReference type="AlphaFoldDB" id="A7I706"/>
<dbReference type="SUPFAM" id="SSF55874">
    <property type="entry name" value="ATPase domain of HSP90 chaperone/DNA topoisomerase II/histidine kinase"/>
    <property type="match status" value="1"/>
</dbReference>
<dbReference type="GO" id="GO:0030295">
    <property type="term" value="F:protein kinase activator activity"/>
    <property type="evidence" value="ECO:0007669"/>
    <property type="project" value="TreeGrafter"/>
</dbReference>
<dbReference type="Gene3D" id="3.30.565.10">
    <property type="entry name" value="Histidine kinase-like ATPase, C-terminal domain"/>
    <property type="match status" value="1"/>
</dbReference>
<dbReference type="KEGG" id="mbn:Mboo_0999"/>
<keyword evidence="7" id="KW-0812">Transmembrane</keyword>
<evidence type="ECO:0000259" key="9">
    <source>
        <dbReference type="PROSITE" id="PS50112"/>
    </source>
</evidence>
<dbReference type="InterPro" id="IPR005467">
    <property type="entry name" value="His_kinase_dom"/>
</dbReference>
<dbReference type="EC" id="2.7.13.3" evidence="2"/>
<evidence type="ECO:0000256" key="5">
    <source>
        <dbReference type="ARBA" id="ARBA00023136"/>
    </source>
</evidence>
<reference evidence="11" key="1">
    <citation type="journal article" date="2015" name="Microbiology">
        <title>Genome of Methanoregula boonei 6A8 reveals adaptations to oligotrophic peatland environments.</title>
        <authorList>
            <person name="Braeuer S."/>
            <person name="Cadillo-Quiroz H."/>
            <person name="Kyrpides N."/>
            <person name="Woyke T."/>
            <person name="Goodwin L."/>
            <person name="Detter C."/>
            <person name="Podell S."/>
            <person name="Yavitt J.B."/>
            <person name="Zinder S.H."/>
        </authorList>
    </citation>
    <scope>NUCLEOTIDE SEQUENCE [LARGE SCALE GENOMIC DNA]</scope>
    <source>
        <strain evidence="11">DSM 21154 / JCM 14090 / 6A8</strain>
    </source>
</reference>
<dbReference type="CDD" id="cd00075">
    <property type="entry name" value="HATPase"/>
    <property type="match status" value="1"/>
</dbReference>
<dbReference type="EMBL" id="CP000780">
    <property type="protein sequence ID" value="ABS55517.1"/>
    <property type="molecule type" value="Genomic_DNA"/>
</dbReference>
<evidence type="ECO:0000313" key="10">
    <source>
        <dbReference type="EMBL" id="ABS55517.1"/>
    </source>
</evidence>
<dbReference type="eggNOG" id="arCOG06193">
    <property type="taxonomic scope" value="Archaea"/>
</dbReference>
<dbReference type="HOGENOM" id="CLU_000445_114_58_2"/>
<dbReference type="OrthoDB" id="116953at2157"/>
<evidence type="ECO:0000313" key="11">
    <source>
        <dbReference type="Proteomes" id="UP000002408"/>
    </source>
</evidence>
<keyword evidence="6" id="KW-0175">Coiled coil</keyword>
<dbReference type="InterPro" id="IPR036890">
    <property type="entry name" value="HATPase_C_sf"/>
</dbReference>
<dbReference type="GO" id="GO:0007234">
    <property type="term" value="P:osmosensory signaling via phosphorelay pathway"/>
    <property type="evidence" value="ECO:0007669"/>
    <property type="project" value="TreeGrafter"/>
</dbReference>
<evidence type="ECO:0000259" key="8">
    <source>
        <dbReference type="PROSITE" id="PS50109"/>
    </source>
</evidence>
<protein>
    <recommendedName>
        <fullName evidence="2">histidine kinase</fullName>
        <ecNumber evidence="2">2.7.13.3</ecNumber>
    </recommendedName>
</protein>
<dbReference type="Pfam" id="PF08448">
    <property type="entry name" value="PAS_4"/>
    <property type="match status" value="1"/>
</dbReference>
<dbReference type="STRING" id="456442.Mboo_0999"/>
<dbReference type="Proteomes" id="UP000002408">
    <property type="component" value="Chromosome"/>
</dbReference>
<feature type="domain" description="PAS" evidence="9">
    <location>
        <begin position="119"/>
        <end position="171"/>
    </location>
</feature>
<dbReference type="PROSITE" id="PS50112">
    <property type="entry name" value="PAS"/>
    <property type="match status" value="1"/>
</dbReference>
<evidence type="ECO:0000256" key="1">
    <source>
        <dbReference type="ARBA" id="ARBA00000085"/>
    </source>
</evidence>
<keyword evidence="5 7" id="KW-0472">Membrane</keyword>
<feature type="transmembrane region" description="Helical" evidence="7">
    <location>
        <begin position="58"/>
        <end position="81"/>
    </location>
</feature>
<dbReference type="InterPro" id="IPR003594">
    <property type="entry name" value="HATPase_dom"/>
</dbReference>
<dbReference type="GO" id="GO:0000156">
    <property type="term" value="F:phosphorelay response regulator activity"/>
    <property type="evidence" value="ECO:0007669"/>
    <property type="project" value="TreeGrafter"/>
</dbReference>
<dbReference type="InterPro" id="IPR013656">
    <property type="entry name" value="PAS_4"/>
</dbReference>
<evidence type="ECO:0000256" key="6">
    <source>
        <dbReference type="SAM" id="Coils"/>
    </source>
</evidence>